<comment type="caution">
    <text evidence="2">The sequence shown here is derived from an EMBL/GenBank/DDBJ whole genome shotgun (WGS) entry which is preliminary data.</text>
</comment>
<name>A0AA38BS02_TAXCH</name>
<dbReference type="AlphaFoldDB" id="A0AA38BS02"/>
<dbReference type="PANTHER" id="PTHR11017">
    <property type="entry name" value="LEUCINE-RICH REPEAT-CONTAINING PROTEIN"/>
    <property type="match status" value="1"/>
</dbReference>
<dbReference type="SUPFAM" id="SSF52200">
    <property type="entry name" value="Toll/Interleukin receptor TIR domain"/>
    <property type="match status" value="1"/>
</dbReference>
<dbReference type="GO" id="GO:0007165">
    <property type="term" value="P:signal transduction"/>
    <property type="evidence" value="ECO:0007669"/>
    <property type="project" value="InterPro"/>
</dbReference>
<organism evidence="2 3">
    <name type="scientific">Taxus chinensis</name>
    <name type="common">Chinese yew</name>
    <name type="synonym">Taxus wallichiana var. chinensis</name>
    <dbReference type="NCBI Taxonomy" id="29808"/>
    <lineage>
        <taxon>Eukaryota</taxon>
        <taxon>Viridiplantae</taxon>
        <taxon>Streptophyta</taxon>
        <taxon>Embryophyta</taxon>
        <taxon>Tracheophyta</taxon>
        <taxon>Spermatophyta</taxon>
        <taxon>Pinopsida</taxon>
        <taxon>Pinidae</taxon>
        <taxon>Conifers II</taxon>
        <taxon>Cupressales</taxon>
        <taxon>Taxaceae</taxon>
        <taxon>Taxus</taxon>
    </lineage>
</organism>
<dbReference type="Pfam" id="PF01582">
    <property type="entry name" value="TIR"/>
    <property type="match status" value="1"/>
</dbReference>
<dbReference type="InterPro" id="IPR044974">
    <property type="entry name" value="Disease_R_plants"/>
</dbReference>
<dbReference type="Gene3D" id="3.80.10.10">
    <property type="entry name" value="Ribonuclease Inhibitor"/>
    <property type="match status" value="2"/>
</dbReference>
<dbReference type="PROSITE" id="PS50104">
    <property type="entry name" value="TIR"/>
    <property type="match status" value="1"/>
</dbReference>
<gene>
    <name evidence="2" type="ORF">KI387_033263</name>
</gene>
<dbReference type="InterPro" id="IPR027417">
    <property type="entry name" value="P-loop_NTPase"/>
</dbReference>
<dbReference type="SMART" id="SM00255">
    <property type="entry name" value="TIR"/>
    <property type="match status" value="1"/>
</dbReference>
<dbReference type="Gene3D" id="3.40.50.10140">
    <property type="entry name" value="Toll/interleukin-1 receptor homology (TIR) domain"/>
    <property type="match status" value="1"/>
</dbReference>
<accession>A0AA38BS02</accession>
<dbReference type="InterPro" id="IPR032675">
    <property type="entry name" value="LRR_dom_sf"/>
</dbReference>
<dbReference type="GO" id="GO:0043531">
    <property type="term" value="F:ADP binding"/>
    <property type="evidence" value="ECO:0007669"/>
    <property type="project" value="InterPro"/>
</dbReference>
<reference evidence="2 3" key="1">
    <citation type="journal article" date="2021" name="Nat. Plants">
        <title>The Taxus genome provides insights into paclitaxel biosynthesis.</title>
        <authorList>
            <person name="Xiong X."/>
            <person name="Gou J."/>
            <person name="Liao Q."/>
            <person name="Li Y."/>
            <person name="Zhou Q."/>
            <person name="Bi G."/>
            <person name="Li C."/>
            <person name="Du R."/>
            <person name="Wang X."/>
            <person name="Sun T."/>
            <person name="Guo L."/>
            <person name="Liang H."/>
            <person name="Lu P."/>
            <person name="Wu Y."/>
            <person name="Zhang Z."/>
            <person name="Ro D.K."/>
            <person name="Shang Y."/>
            <person name="Huang S."/>
            <person name="Yan J."/>
        </authorList>
    </citation>
    <scope>NUCLEOTIDE SEQUENCE [LARGE SCALE GENOMIC DNA]</scope>
    <source>
        <strain evidence="2">Ta-2019</strain>
    </source>
</reference>
<dbReference type="GO" id="GO:0006952">
    <property type="term" value="P:defense response"/>
    <property type="evidence" value="ECO:0007669"/>
    <property type="project" value="InterPro"/>
</dbReference>
<dbReference type="Gene3D" id="3.40.50.300">
    <property type="entry name" value="P-loop containing nucleotide triphosphate hydrolases"/>
    <property type="match status" value="1"/>
</dbReference>
<keyword evidence="3" id="KW-1185">Reference proteome</keyword>
<feature type="domain" description="TIR" evidence="1">
    <location>
        <begin position="32"/>
        <end position="169"/>
    </location>
</feature>
<dbReference type="InterPro" id="IPR035897">
    <property type="entry name" value="Toll_tir_struct_dom_sf"/>
</dbReference>
<dbReference type="InterPro" id="IPR002182">
    <property type="entry name" value="NB-ARC"/>
</dbReference>
<evidence type="ECO:0000259" key="1">
    <source>
        <dbReference type="PROSITE" id="PS50104"/>
    </source>
</evidence>
<proteinExistence type="predicted"/>
<evidence type="ECO:0000313" key="3">
    <source>
        <dbReference type="Proteomes" id="UP000824469"/>
    </source>
</evidence>
<dbReference type="InterPro" id="IPR000157">
    <property type="entry name" value="TIR_dom"/>
</dbReference>
<dbReference type="EMBL" id="JAHRHJ020003813">
    <property type="protein sequence ID" value="KAH9289146.1"/>
    <property type="molecule type" value="Genomic_DNA"/>
</dbReference>
<dbReference type="SUPFAM" id="SSF52058">
    <property type="entry name" value="L domain-like"/>
    <property type="match status" value="1"/>
</dbReference>
<sequence length="774" mass="87645">MEISSSVRGKEKEIPKIIDVNAMPEQKFIPRGKYDIFVSHSRSDKSSVASILYDELVRSGLKVFLDEKKDEMNDILTDSIQEAISNASLHIPILSKQYAESYWCLNELSFMFKTGAPILPIYYDIQPSDLLLIMKAEGINSKNYSRYAMKGTSNTQKHQECTEALHKVSLLSGHVFNIADSDMEKVQVKNIVKSVLNFIWIDANPVGLDEAVGDIEKTISQSGESVKFVGIVGIEGSGKTTLAEELYKRKSTSFEESCFLYGVKDIPSNGLYSLQNEVLKNLSVGKKLLKDQLKDHRFLVILDDIDHKDQMDALLPLKKLVGAGSLIVITTRYIDILSSSGIYSVYEMGRLDQSHAEQLFCWHAFRQANALHGFEGFVELFSSNCNGVPLSLKRIGQELYGRSKDVWETQLARSSGILFKDVKNSTKKVHISAREAINTNSINKEIRTCGLQVLVIKGKESDNLTAELLLLRWYDCPYTSLPSWASLENLRVLDLLNVFFNELWSHNVKPPTQLRMLKISGSIAKIPKSIRQLQDLETFVVDGWVNTSLKALPEEFCDLLSLKHLTLRWCRSLRSLPTNFGKLTNLQHLNLSFCSELRVLPHSFRELIKLEYIDFESCRNLEIEPYFLGQISTLEHMSFKDCRELRVLPAQVPHQVNLKTLNLVGTSLQEIPTEMGKLISLEVLELGSPYLRELPISLGNMRNLTILNVKGCSSLKPLPDSVLLLTKLKIDEKEKLKPAPAENDRRGKYISLTKKRVAKSGSFIRNMLLNRFNF</sequence>
<dbReference type="Pfam" id="PF00931">
    <property type="entry name" value="NB-ARC"/>
    <property type="match status" value="1"/>
</dbReference>
<dbReference type="PANTHER" id="PTHR11017:SF385">
    <property type="entry name" value="DISEASE RESISTANCE PROTEIN (TIR-NBS-LRR CLASS)-RELATED"/>
    <property type="match status" value="1"/>
</dbReference>
<protein>
    <recommendedName>
        <fullName evidence="1">TIR domain-containing protein</fullName>
    </recommendedName>
</protein>
<evidence type="ECO:0000313" key="2">
    <source>
        <dbReference type="EMBL" id="KAH9289146.1"/>
    </source>
</evidence>
<dbReference type="OMA" id="NIDLWND"/>
<dbReference type="Proteomes" id="UP000824469">
    <property type="component" value="Unassembled WGS sequence"/>
</dbReference>
<dbReference type="SUPFAM" id="SSF52540">
    <property type="entry name" value="P-loop containing nucleoside triphosphate hydrolases"/>
    <property type="match status" value="1"/>
</dbReference>
<dbReference type="PRINTS" id="PR00364">
    <property type="entry name" value="DISEASERSIST"/>
</dbReference>